<sequence>MEKIIIIGSPGAGKSTFSFKLQEKTGLPLYHLDKLFWKPGWVLSEREEQIAIQKDLFKKKQWIIDGNYGGTLEMRIEACDTIFFIDTPRWRCMYHVLKRNKQYKNTSRPDMNEGCPEKIDLDFLKWTWNFKHKQRVDLIKQVNGAYRHKQVIVLKNQKEINDYLKGKKRD</sequence>
<accession>A0A6G8AU05</accession>
<dbReference type="InterPro" id="IPR027417">
    <property type="entry name" value="P-loop_NTPase"/>
</dbReference>
<organism evidence="1 2">
    <name type="scientific">Vagococcus hydrophili</name>
    <dbReference type="NCBI Taxonomy" id="2714947"/>
    <lineage>
        <taxon>Bacteria</taxon>
        <taxon>Bacillati</taxon>
        <taxon>Bacillota</taxon>
        <taxon>Bacilli</taxon>
        <taxon>Lactobacillales</taxon>
        <taxon>Enterococcaceae</taxon>
        <taxon>Vagococcus</taxon>
    </lineage>
</organism>
<dbReference type="NCBIfam" id="NF005994">
    <property type="entry name" value="PRK08118.1"/>
    <property type="match status" value="1"/>
</dbReference>
<dbReference type="PANTHER" id="PTHR37816:SF3">
    <property type="entry name" value="MODULATES DNA TOPOLOGY"/>
    <property type="match status" value="1"/>
</dbReference>
<keyword evidence="2" id="KW-1185">Reference proteome</keyword>
<dbReference type="EMBL" id="CP049887">
    <property type="protein sequence ID" value="QIL48403.1"/>
    <property type="molecule type" value="Genomic_DNA"/>
</dbReference>
<dbReference type="Proteomes" id="UP000501747">
    <property type="component" value="Chromosome"/>
</dbReference>
<evidence type="ECO:0000313" key="1">
    <source>
        <dbReference type="EMBL" id="QIL48403.1"/>
    </source>
</evidence>
<evidence type="ECO:0000313" key="2">
    <source>
        <dbReference type="Proteomes" id="UP000501747"/>
    </source>
</evidence>
<dbReference type="KEGG" id="vhy:G7082_07800"/>
<name>A0A6G8AU05_9ENTE</name>
<dbReference type="Gene3D" id="3.40.50.300">
    <property type="entry name" value="P-loop containing nucleotide triphosphate hydrolases"/>
    <property type="match status" value="1"/>
</dbReference>
<gene>
    <name evidence="1" type="ORF">G7082_07800</name>
</gene>
<dbReference type="SUPFAM" id="SSF52540">
    <property type="entry name" value="P-loop containing nucleoside triphosphate hydrolases"/>
    <property type="match status" value="1"/>
</dbReference>
<dbReference type="AlphaFoldDB" id="A0A6G8AU05"/>
<proteinExistence type="predicted"/>
<protein>
    <submittedName>
        <fullName evidence="1">DNA topology modulation protein</fullName>
    </submittedName>
</protein>
<dbReference type="InterPro" id="IPR052922">
    <property type="entry name" value="Cytidylate_Kinase-2"/>
</dbReference>
<dbReference type="RefSeq" id="WP_166034550.1">
    <property type="nucleotide sequence ID" value="NZ_CP049887.1"/>
</dbReference>
<dbReference type="PANTHER" id="PTHR37816">
    <property type="entry name" value="YALI0E33011P"/>
    <property type="match status" value="1"/>
</dbReference>
<reference evidence="1 2" key="1">
    <citation type="submission" date="2020-03" db="EMBL/GenBank/DDBJ databases">
        <title>Vagococcus sp. nov., isolated from beetles.</title>
        <authorList>
            <person name="Hyun D.-W."/>
            <person name="Bae J.-W."/>
        </authorList>
    </citation>
    <scope>NUCLEOTIDE SEQUENCE [LARGE SCALE GENOMIC DNA]</scope>
    <source>
        <strain evidence="1 2">HDW17B</strain>
    </source>
</reference>